<dbReference type="PRINTS" id="PR00081">
    <property type="entry name" value="GDHRDH"/>
</dbReference>
<evidence type="ECO:0000256" key="1">
    <source>
        <dbReference type="ARBA" id="ARBA00006484"/>
    </source>
</evidence>
<dbReference type="PANTHER" id="PTHR43180:SF10">
    <property type="entry name" value="NAD(P)-BINDING PROTEIN"/>
    <property type="match status" value="1"/>
</dbReference>
<evidence type="ECO:0000256" key="2">
    <source>
        <dbReference type="ARBA" id="ARBA00023002"/>
    </source>
</evidence>
<dbReference type="EMBL" id="GL534524">
    <property type="protein sequence ID" value="EFQ91955.1"/>
    <property type="molecule type" value="Genomic_DNA"/>
</dbReference>
<organism evidence="4">
    <name type="scientific">Pyrenophora teres f. teres (strain 0-1)</name>
    <name type="common">Barley net blotch fungus</name>
    <name type="synonym">Drechslera teres f. teres</name>
    <dbReference type="NCBI Taxonomy" id="861557"/>
    <lineage>
        <taxon>Eukaryota</taxon>
        <taxon>Fungi</taxon>
        <taxon>Dikarya</taxon>
        <taxon>Ascomycota</taxon>
        <taxon>Pezizomycotina</taxon>
        <taxon>Dothideomycetes</taxon>
        <taxon>Pleosporomycetidae</taxon>
        <taxon>Pleosporales</taxon>
        <taxon>Pleosporineae</taxon>
        <taxon>Pleosporaceae</taxon>
        <taxon>Pyrenophora</taxon>
    </lineage>
</organism>
<sequence>MTSFQVNDNELTAVKGKVAVITGGSSGIGLATIELLLSLGALVVNGDIQAPPASISDSLFVQTDVRQWGDLAKLFKTTKEKHGKVDYVFANAGVGPRGDFLSLEVDENGDPKQPNVDTIDINLSSVVNTVTLATHYMKTQSEGAIVIMGSSTGLQPVRAIDYCKSLSLFMSNSQLTSSLATAKAGVIGFGRSFARLVEVAGLPIRVNTLAPSWTATQVLPNLKDLLAAVSEDCQAPSVVAKVATYLMVNKSRHGELIFVSGGKFTEIEKSILAPAYEKIKGDALSDDAILAKVMALAA</sequence>
<dbReference type="Pfam" id="PF00106">
    <property type="entry name" value="adh_short"/>
    <property type="match status" value="1"/>
</dbReference>
<dbReference type="eggNOG" id="KOG4169">
    <property type="taxonomic scope" value="Eukaryota"/>
</dbReference>
<dbReference type="PANTHER" id="PTHR43180">
    <property type="entry name" value="3-OXOACYL-(ACYL-CARRIER-PROTEIN) REDUCTASE (AFU_ORTHOLOGUE AFUA_6G11210)"/>
    <property type="match status" value="1"/>
</dbReference>
<dbReference type="Proteomes" id="UP000001067">
    <property type="component" value="Unassembled WGS sequence"/>
</dbReference>
<evidence type="ECO:0000313" key="3">
    <source>
        <dbReference type="EMBL" id="EFQ91955.1"/>
    </source>
</evidence>
<dbReference type="InterPro" id="IPR002347">
    <property type="entry name" value="SDR_fam"/>
</dbReference>
<gene>
    <name evidence="3" type="ORF">PTT_11060</name>
</gene>
<reference evidence="3 4" key="1">
    <citation type="journal article" date="2010" name="Genome Biol.">
        <title>A first genome assembly of the barley fungal pathogen Pyrenophora teres f. teres.</title>
        <authorList>
            <person name="Ellwood S.R."/>
            <person name="Liu Z."/>
            <person name="Syme R.A."/>
            <person name="Lai Z."/>
            <person name="Hane J.K."/>
            <person name="Keiper F."/>
            <person name="Moffat C.S."/>
            <person name="Oliver R.P."/>
            <person name="Friesen T.L."/>
        </authorList>
    </citation>
    <scope>NUCLEOTIDE SEQUENCE [LARGE SCALE GENOMIC DNA]</scope>
    <source>
        <strain evidence="3 4">0-1</strain>
    </source>
</reference>
<dbReference type="KEGG" id="pte:PTT_11060"/>
<dbReference type="SUPFAM" id="SSF51735">
    <property type="entry name" value="NAD(P)-binding Rossmann-fold domains"/>
    <property type="match status" value="1"/>
</dbReference>
<dbReference type="Gene3D" id="3.40.50.720">
    <property type="entry name" value="NAD(P)-binding Rossmann-like Domain"/>
    <property type="match status" value="1"/>
</dbReference>
<protein>
    <recommendedName>
        <fullName evidence="5">NAD(P)-binding protein</fullName>
    </recommendedName>
</protein>
<dbReference type="OrthoDB" id="37659at2759"/>
<dbReference type="HOGENOM" id="CLU_010194_13_1_1"/>
<keyword evidence="4" id="KW-1185">Reference proteome</keyword>
<name>E3RQP3_PYRTT</name>
<evidence type="ECO:0008006" key="5">
    <source>
        <dbReference type="Google" id="ProtNLM"/>
    </source>
</evidence>
<dbReference type="GO" id="GO:0016491">
    <property type="term" value="F:oxidoreductase activity"/>
    <property type="evidence" value="ECO:0007669"/>
    <property type="project" value="UniProtKB-KW"/>
</dbReference>
<accession>E3RQP3</accession>
<proteinExistence type="inferred from homology"/>
<dbReference type="AlphaFoldDB" id="E3RQP3"/>
<evidence type="ECO:0000313" key="4">
    <source>
        <dbReference type="Proteomes" id="UP000001067"/>
    </source>
</evidence>
<dbReference type="InterPro" id="IPR036291">
    <property type="entry name" value="NAD(P)-bd_dom_sf"/>
</dbReference>
<comment type="similarity">
    <text evidence="1">Belongs to the short-chain dehydrogenases/reductases (SDR) family.</text>
</comment>
<keyword evidence="2" id="KW-0560">Oxidoreductase</keyword>